<dbReference type="GO" id="GO:0065002">
    <property type="term" value="P:intracellular protein transmembrane transport"/>
    <property type="evidence" value="ECO:0000318"/>
    <property type="project" value="GO_Central"/>
</dbReference>
<dbReference type="Pfam" id="PF23025">
    <property type="entry name" value="YbjQ_2"/>
    <property type="match status" value="3"/>
</dbReference>
<dbReference type="EMBL" id="EAAA01002696">
    <property type="status" value="NOT_ANNOTATED_CDS"/>
    <property type="molecule type" value="Genomic_DNA"/>
</dbReference>
<dbReference type="PANTHER" id="PTHR37412">
    <property type="entry name" value="C2 DOMAIN-CONTAINING PROTEIN 5"/>
    <property type="match status" value="1"/>
</dbReference>
<reference evidence="3" key="2">
    <citation type="journal article" date="2008" name="Genome Biol.">
        <title>Improved genome assembly and evidence-based global gene model set for the chordate Ciona intestinalis: new insight into intron and operon populations.</title>
        <authorList>
            <person name="Satou Y."/>
            <person name="Mineta K."/>
            <person name="Ogasawara M."/>
            <person name="Sasakura Y."/>
            <person name="Shoguchi E."/>
            <person name="Ueno K."/>
            <person name="Yamada L."/>
            <person name="Matsumoto J."/>
            <person name="Wasserscheid J."/>
            <person name="Dewar K."/>
            <person name="Wiley G.B."/>
            <person name="Macmil S.L."/>
            <person name="Roe B.A."/>
            <person name="Zeller R.W."/>
            <person name="Hastings K.E."/>
            <person name="Lemaire P."/>
            <person name="Lindquist E."/>
            <person name="Endo T."/>
            <person name="Hotta K."/>
            <person name="Inaba K."/>
        </authorList>
    </citation>
    <scope>NUCLEOTIDE SEQUENCE [LARGE SCALE GENOMIC DNA]</scope>
    <source>
        <strain evidence="3">wild type</strain>
    </source>
</reference>
<dbReference type="GO" id="GO:0031340">
    <property type="term" value="P:positive regulation of vesicle fusion"/>
    <property type="evidence" value="ECO:0000318"/>
    <property type="project" value="GO_Central"/>
</dbReference>
<dbReference type="InterPro" id="IPR037785">
    <property type="entry name" value="C2_C2CD5"/>
</dbReference>
<dbReference type="AlphaFoldDB" id="F6W790"/>
<dbReference type="InterPro" id="IPR057815">
    <property type="entry name" value="C2CD5_C"/>
</dbReference>
<dbReference type="GO" id="GO:0005509">
    <property type="term" value="F:calcium ion binding"/>
    <property type="evidence" value="ECO:0000318"/>
    <property type="project" value="GO_Central"/>
</dbReference>
<dbReference type="SMART" id="SM00239">
    <property type="entry name" value="C2"/>
    <property type="match status" value="1"/>
</dbReference>
<dbReference type="GeneTree" id="ENSGT00940000168649"/>
<dbReference type="Pfam" id="PF23028">
    <property type="entry name" value="YbjQ_3"/>
    <property type="match status" value="1"/>
</dbReference>
<dbReference type="HOGENOM" id="CLU_003204_0_0_1"/>
<protein>
    <recommendedName>
        <fullName evidence="2">C2 domain-containing protein</fullName>
    </recommendedName>
</protein>
<dbReference type="Gene3D" id="2.60.40.150">
    <property type="entry name" value="C2 domain"/>
    <property type="match status" value="1"/>
</dbReference>
<feature type="domain" description="C2" evidence="2">
    <location>
        <begin position="1"/>
        <end position="109"/>
    </location>
</feature>
<dbReference type="Pfam" id="PF23128">
    <property type="entry name" value="YbjQ_4"/>
    <property type="match status" value="1"/>
</dbReference>
<dbReference type="GO" id="GO:0010828">
    <property type="term" value="P:positive regulation of D-glucose transmembrane transport"/>
    <property type="evidence" value="ECO:0000318"/>
    <property type="project" value="GO_Central"/>
</dbReference>
<proteinExistence type="predicted"/>
<dbReference type="STRING" id="7719.ENSCINP00000014804"/>
<dbReference type="InterPro" id="IPR035892">
    <property type="entry name" value="C2_domain_sf"/>
</dbReference>
<dbReference type="Proteomes" id="UP000008144">
    <property type="component" value="Chromosome 8"/>
</dbReference>
<dbReference type="FunCoup" id="F6W790">
    <property type="interactions" value="279"/>
</dbReference>
<reference evidence="3" key="4">
    <citation type="submission" date="2025-09" db="UniProtKB">
        <authorList>
            <consortium name="Ensembl"/>
        </authorList>
    </citation>
    <scope>IDENTIFICATION</scope>
</reference>
<dbReference type="InterPro" id="IPR056431">
    <property type="entry name" value="C2CD5_YbjQ-rel_dom"/>
</dbReference>
<dbReference type="SUPFAM" id="SSF49562">
    <property type="entry name" value="C2 domain (Calcium/lipid-binding domain, CaLB)"/>
    <property type="match status" value="1"/>
</dbReference>
<evidence type="ECO:0000313" key="3">
    <source>
        <dbReference type="Ensembl" id="ENSCINP00000014804.3"/>
    </source>
</evidence>
<dbReference type="InParanoid" id="F6W790"/>
<sequence>MPGRLKVRVLCGRHLPVMDRASELTDAFVEVKFGSITYKTEVFGKSLNPVWNSEWFKFEVDDEHLQDEPLQIRVLDHDTYSTHDVIGKVYLDIDPLLDPQSSHSLCGWFPIYDTMHGIRGEIQLKVKLELFADYNQFKQSSCGLKFICGTSIPDCFIITAIHGFVEELLVNEDPEYKWIDKLRTPRASNEARQRLFSKMSGELQRRIGSKVENTGGNAVIGYQQAFDIEGDSGIVVRGIGTAVSIEEWNKKDKFTVALTLLYKVAETIPKNSESLFIDHQNSRTFPNTQYMIPHLIYKQQRQLSIPSENVNVPKQNIHLSSKNLNPTDGQSLLLQEHPFYTLLSYPENFISRLSFIVSARSVKLLEKIHNQDDAETRDSWWSELRQEIHGHCNALGCNAVLGYSEYASICDEMIILSAQGTAAVVDLNFKNQDMFHGEDNINTHNSGLHLFIASTHMSEQVCPMSFLPSPCDPNVDVYDVIFATIDLPSHVSVRGKGTFIQARFCRSKKKGQGESNASLVSEILPFIEYELHKQLLNKLKLIGMNAIFGLKTKITLGENLIIGVASGTAVYLNALPAPEQCYIHSFIGSIGAQPKQMSSSSNQINSYTKKCQSTFDLNDMQVVFIISCVAKDGNQFETLNETSSKNSTDELDLSIGDKNLLAVVLEDSDDEREMMSLMEDHLPPALCFMSNLEKCPGLDANVELMQTFQVLWRVRYQDEVDDVSLNMGLRVACDNALRGLWFKLRMKSPICYLNSLRFQLVLPDDDELQVWITGSAVVPSTDKKSNQFLNVSQDSALQTTQTCMAPLRESVRTRFHSAGSSSVDNRLSLVEMKRTSSETPSVASVRSGSPVLRKGKRSGGFGNRFRFDSGSSGRSRYHSESGSSFASRDIGLQDSTKVTIEIVASAHVPGRKVKRHIGILNMFIIRETTAVRGSTGSCWFVTRALAETQSMVRAHVVALGGNALTSYKSSYCVLEESLAKNEAQCLFHVCGDVVL</sequence>
<dbReference type="CDD" id="cd08688">
    <property type="entry name" value="C2_KIAA0528-like"/>
    <property type="match status" value="1"/>
</dbReference>
<name>F6W790_CIOIN</name>
<organism evidence="3 4">
    <name type="scientific">Ciona intestinalis</name>
    <name type="common">Transparent sea squirt</name>
    <name type="synonym">Ascidia intestinalis</name>
    <dbReference type="NCBI Taxonomy" id="7719"/>
    <lineage>
        <taxon>Eukaryota</taxon>
        <taxon>Metazoa</taxon>
        <taxon>Chordata</taxon>
        <taxon>Tunicata</taxon>
        <taxon>Ascidiacea</taxon>
        <taxon>Phlebobranchia</taxon>
        <taxon>Cionidae</taxon>
        <taxon>Ciona</taxon>
    </lineage>
</organism>
<dbReference type="GO" id="GO:0072659">
    <property type="term" value="P:protein localization to plasma membrane"/>
    <property type="evidence" value="ECO:0000318"/>
    <property type="project" value="GO_Central"/>
</dbReference>
<feature type="region of interest" description="Disordered" evidence="1">
    <location>
        <begin position="862"/>
        <end position="884"/>
    </location>
</feature>
<dbReference type="PANTHER" id="PTHR37412:SF2">
    <property type="entry name" value="C2 DOMAIN-CONTAINING PROTEIN 5"/>
    <property type="match status" value="1"/>
</dbReference>
<evidence type="ECO:0000256" key="1">
    <source>
        <dbReference type="SAM" id="MobiDB-lite"/>
    </source>
</evidence>
<dbReference type="GO" id="GO:0005886">
    <property type="term" value="C:plasma membrane"/>
    <property type="evidence" value="ECO:0000318"/>
    <property type="project" value="GO_Central"/>
</dbReference>
<evidence type="ECO:0000313" key="4">
    <source>
        <dbReference type="Proteomes" id="UP000008144"/>
    </source>
</evidence>
<dbReference type="Pfam" id="PF00168">
    <property type="entry name" value="C2"/>
    <property type="match status" value="1"/>
</dbReference>
<dbReference type="PROSITE" id="PS50004">
    <property type="entry name" value="C2"/>
    <property type="match status" value="1"/>
</dbReference>
<dbReference type="Ensembl" id="ENSCINT00000014804.3">
    <property type="protein sequence ID" value="ENSCINP00000014804.3"/>
    <property type="gene ID" value="ENSCING00000007216.3"/>
</dbReference>
<dbReference type="OMA" id="CKRHKVP"/>
<dbReference type="InterPro" id="IPR000008">
    <property type="entry name" value="C2_dom"/>
</dbReference>
<reference evidence="4" key="1">
    <citation type="journal article" date="2002" name="Science">
        <title>The draft genome of Ciona intestinalis: insights into chordate and vertebrate origins.</title>
        <authorList>
            <person name="Dehal P."/>
            <person name="Satou Y."/>
            <person name="Campbell R.K."/>
            <person name="Chapman J."/>
            <person name="Degnan B."/>
            <person name="De Tomaso A."/>
            <person name="Davidson B."/>
            <person name="Di Gregorio A."/>
            <person name="Gelpke M."/>
            <person name="Goodstein D.M."/>
            <person name="Harafuji N."/>
            <person name="Hastings K.E."/>
            <person name="Ho I."/>
            <person name="Hotta K."/>
            <person name="Huang W."/>
            <person name="Kawashima T."/>
            <person name="Lemaire P."/>
            <person name="Martinez D."/>
            <person name="Meinertzhagen I.A."/>
            <person name="Necula S."/>
            <person name="Nonaka M."/>
            <person name="Putnam N."/>
            <person name="Rash S."/>
            <person name="Saiga H."/>
            <person name="Satake M."/>
            <person name="Terry A."/>
            <person name="Yamada L."/>
            <person name="Wang H.G."/>
            <person name="Awazu S."/>
            <person name="Azumi K."/>
            <person name="Boore J."/>
            <person name="Branno M."/>
            <person name="Chin-Bow S."/>
            <person name="DeSantis R."/>
            <person name="Doyle S."/>
            <person name="Francino P."/>
            <person name="Keys D.N."/>
            <person name="Haga S."/>
            <person name="Hayashi H."/>
            <person name="Hino K."/>
            <person name="Imai K.S."/>
            <person name="Inaba K."/>
            <person name="Kano S."/>
            <person name="Kobayashi K."/>
            <person name="Kobayashi M."/>
            <person name="Lee B.I."/>
            <person name="Makabe K.W."/>
            <person name="Manohar C."/>
            <person name="Matassi G."/>
            <person name="Medina M."/>
            <person name="Mochizuki Y."/>
            <person name="Mount S."/>
            <person name="Morishita T."/>
            <person name="Miura S."/>
            <person name="Nakayama A."/>
            <person name="Nishizaka S."/>
            <person name="Nomoto H."/>
            <person name="Ohta F."/>
            <person name="Oishi K."/>
            <person name="Rigoutsos I."/>
            <person name="Sano M."/>
            <person name="Sasaki A."/>
            <person name="Sasakura Y."/>
            <person name="Shoguchi E."/>
            <person name="Shin-i T."/>
            <person name="Spagnuolo A."/>
            <person name="Stainier D."/>
            <person name="Suzuki M.M."/>
            <person name="Tassy O."/>
            <person name="Takatori N."/>
            <person name="Tokuoka M."/>
            <person name="Yagi K."/>
            <person name="Yoshizaki F."/>
            <person name="Wada S."/>
            <person name="Zhang C."/>
            <person name="Hyatt P.D."/>
            <person name="Larimer F."/>
            <person name="Detter C."/>
            <person name="Doggett N."/>
            <person name="Glavina T."/>
            <person name="Hawkins T."/>
            <person name="Richardson P."/>
            <person name="Lucas S."/>
            <person name="Kohara Y."/>
            <person name="Levine M."/>
            <person name="Satoh N."/>
            <person name="Rokhsar D.S."/>
        </authorList>
    </citation>
    <scope>NUCLEOTIDE SEQUENCE [LARGE SCALE GENOMIC DNA]</scope>
</reference>
<dbReference type="GO" id="GO:0090314">
    <property type="term" value="P:positive regulation of protein targeting to membrane"/>
    <property type="evidence" value="ECO:0000318"/>
    <property type="project" value="GO_Central"/>
</dbReference>
<accession>F6W790</accession>
<reference evidence="3" key="3">
    <citation type="submission" date="2025-08" db="UniProtKB">
        <authorList>
            <consortium name="Ensembl"/>
        </authorList>
    </citation>
    <scope>IDENTIFICATION</scope>
</reference>
<dbReference type="GO" id="GO:0005544">
    <property type="term" value="F:calcium-dependent phospholipid binding"/>
    <property type="evidence" value="ECO:0000318"/>
    <property type="project" value="GO_Central"/>
</dbReference>
<dbReference type="InterPro" id="IPR038983">
    <property type="entry name" value="C2CD5"/>
</dbReference>
<evidence type="ECO:0000259" key="2">
    <source>
        <dbReference type="PROSITE" id="PS50004"/>
    </source>
</evidence>
<dbReference type="InterPro" id="IPR056430">
    <property type="entry name" value="C2CD5_YbjQ-like_dom"/>
</dbReference>
<keyword evidence="4" id="KW-1185">Reference proteome</keyword>